<keyword evidence="2" id="KW-0812">Transmembrane</keyword>
<accession>A0ABS2P219</accession>
<keyword evidence="1" id="KW-0175">Coiled coil</keyword>
<keyword evidence="2" id="KW-1133">Transmembrane helix</keyword>
<reference evidence="3 4" key="1">
    <citation type="submission" date="2021-01" db="EMBL/GenBank/DDBJ databases">
        <title>Genomic Encyclopedia of Type Strains, Phase IV (KMG-IV): sequencing the most valuable type-strain genomes for metagenomic binning, comparative biology and taxonomic classification.</title>
        <authorList>
            <person name="Goeker M."/>
        </authorList>
    </citation>
    <scope>NUCLEOTIDE SEQUENCE [LARGE SCALE GENOMIC DNA]</scope>
    <source>
        <strain evidence="3 4">DSM 25879</strain>
    </source>
</reference>
<gene>
    <name evidence="3" type="ORF">JOC95_002623</name>
</gene>
<dbReference type="PANTHER" id="PTHR35792">
    <property type="entry name" value="GENERAL STRESS PROTEIN"/>
    <property type="match status" value="1"/>
</dbReference>
<dbReference type="EMBL" id="JAFBED010000005">
    <property type="protein sequence ID" value="MBM7620768.1"/>
    <property type="molecule type" value="Genomic_DNA"/>
</dbReference>
<keyword evidence="2" id="KW-0472">Membrane</keyword>
<feature type="transmembrane region" description="Helical" evidence="2">
    <location>
        <begin position="6"/>
        <end position="25"/>
    </location>
</feature>
<dbReference type="PANTHER" id="PTHR35792:SF3">
    <property type="entry name" value="IG HYPOTHETICAL 17707"/>
    <property type="match status" value="1"/>
</dbReference>
<comment type="caution">
    <text evidence="3">The sequence shown here is derived from an EMBL/GenBank/DDBJ whole genome shotgun (WGS) entry which is preliminary data.</text>
</comment>
<proteinExistence type="predicted"/>
<feature type="coiled-coil region" evidence="1">
    <location>
        <begin position="33"/>
        <end position="67"/>
    </location>
</feature>
<evidence type="ECO:0000313" key="3">
    <source>
        <dbReference type="EMBL" id="MBM7620768.1"/>
    </source>
</evidence>
<dbReference type="RefSeq" id="WP_204416796.1">
    <property type="nucleotide sequence ID" value="NZ_JAFBED010000005.1"/>
</dbReference>
<evidence type="ECO:0000256" key="1">
    <source>
        <dbReference type="SAM" id="Coils"/>
    </source>
</evidence>
<keyword evidence="4" id="KW-1185">Reference proteome</keyword>
<name>A0ABS2P219_9BACI</name>
<dbReference type="Proteomes" id="UP000737402">
    <property type="component" value="Unassembled WGS sequence"/>
</dbReference>
<sequence>MNGKSFIYGVIIGGAVAGVSTLLTTPTSGEKMRNRLRSTQRKIQLSINELKDEAMGIKDQVSQAVEESKTVVTTLSNDLKTSVELWQNSIKPHQDSIQQSIALVEKELEKLERNLGKKAE</sequence>
<dbReference type="Pfam" id="PF12732">
    <property type="entry name" value="YtxH"/>
    <property type="match status" value="1"/>
</dbReference>
<evidence type="ECO:0000313" key="4">
    <source>
        <dbReference type="Proteomes" id="UP000737402"/>
    </source>
</evidence>
<protein>
    <submittedName>
        <fullName evidence="3">Gas vesicle protein</fullName>
    </submittedName>
</protein>
<evidence type="ECO:0000256" key="2">
    <source>
        <dbReference type="SAM" id="Phobius"/>
    </source>
</evidence>
<dbReference type="InterPro" id="IPR024623">
    <property type="entry name" value="YtxH"/>
</dbReference>
<dbReference type="InterPro" id="IPR052928">
    <property type="entry name" value="Desiccation-related_membrane"/>
</dbReference>
<organism evidence="3 4">
    <name type="scientific">Sutcliffiella tianshenii</name>
    <dbReference type="NCBI Taxonomy" id="1463404"/>
    <lineage>
        <taxon>Bacteria</taxon>
        <taxon>Bacillati</taxon>
        <taxon>Bacillota</taxon>
        <taxon>Bacilli</taxon>
        <taxon>Bacillales</taxon>
        <taxon>Bacillaceae</taxon>
        <taxon>Sutcliffiella</taxon>
    </lineage>
</organism>